<dbReference type="InterPro" id="IPR017853">
    <property type="entry name" value="GH"/>
</dbReference>
<accession>A0A851GL72</accession>
<keyword evidence="2" id="KW-1185">Reference proteome</keyword>
<dbReference type="SUPFAM" id="SSF51445">
    <property type="entry name" value="(Trans)glycosidases"/>
    <property type="match status" value="1"/>
</dbReference>
<organism evidence="1 2">
    <name type="scientific">Oceaniferula marina</name>
    <dbReference type="NCBI Taxonomy" id="2748318"/>
    <lineage>
        <taxon>Bacteria</taxon>
        <taxon>Pseudomonadati</taxon>
        <taxon>Verrucomicrobiota</taxon>
        <taxon>Verrucomicrobiia</taxon>
        <taxon>Verrucomicrobiales</taxon>
        <taxon>Verrucomicrobiaceae</taxon>
        <taxon>Oceaniferula</taxon>
    </lineage>
</organism>
<evidence type="ECO:0000313" key="1">
    <source>
        <dbReference type="EMBL" id="NWK55490.1"/>
    </source>
</evidence>
<name>A0A851GL72_9BACT</name>
<reference evidence="1 2" key="1">
    <citation type="submission" date="2020-07" db="EMBL/GenBank/DDBJ databases">
        <title>Roseicoccus Jingziensis gen. nov., sp. nov., isolated from coastal seawater.</title>
        <authorList>
            <person name="Feng X."/>
        </authorList>
    </citation>
    <scope>NUCLEOTIDE SEQUENCE [LARGE SCALE GENOMIC DNA]</scope>
    <source>
        <strain evidence="1 2">N1E253</strain>
    </source>
</reference>
<dbReference type="Gene3D" id="3.20.20.80">
    <property type="entry name" value="Glycosidases"/>
    <property type="match status" value="1"/>
</dbReference>
<dbReference type="AlphaFoldDB" id="A0A851GL72"/>
<protein>
    <submittedName>
        <fullName evidence="1">Uncharacterized protein</fullName>
    </submittedName>
</protein>
<dbReference type="EMBL" id="JACBAZ010000002">
    <property type="protein sequence ID" value="NWK55490.1"/>
    <property type="molecule type" value="Genomic_DNA"/>
</dbReference>
<dbReference type="Proteomes" id="UP000557872">
    <property type="component" value="Unassembled WGS sequence"/>
</dbReference>
<comment type="caution">
    <text evidence="1">The sequence shown here is derived from an EMBL/GenBank/DDBJ whole genome shotgun (WGS) entry which is preliminary data.</text>
</comment>
<gene>
    <name evidence="1" type="ORF">HW115_07695</name>
</gene>
<evidence type="ECO:0000313" key="2">
    <source>
        <dbReference type="Proteomes" id="UP000557872"/>
    </source>
</evidence>
<proteinExistence type="predicted"/>
<sequence length="513" mass="59238">MVHHNPGEKLYETAYEKPEVIKKMGFNGKVYYLFDSPTLAINWESVDPEIFPVGSAERAWVDAKAKRIKQQHASCRAAGIQTMAMADLVLFPKKLINKYGLEKIYGDPSHPQTQKYLRAQIGEMFDQFPDLDGIVVRIGETYLHDAPYHRGHIRNKTSPEKTIIPLMQLLREEVCVKRSKDLVFRTWMSFDKNLAAYKRVSQGVEPHAKLVIAIKHCEGDFHRANPFSKVIGEGRHKQLIEVQCAREYEGKGAYPNYIAHGVIEGFEEYQDMPAGKMRSIRELVETKPDLFAGIWTWTRGGGWNGPYITNEMWCDVNAWVMAQWAADPSKSEEFLLARYAKERLQLKGVDITKFRKLCLLSADAVLRGRNSIQGDMNPWWTRDQGIGYPPAHKDAEKQQRNLKQKDEAIRKWKEVVSLAEGIQWADEETREFAVSSSYYGLYLYEIYRALVYLSDAEARKDIAGVKQWIGQYDAAWARYQALPEKYNKLSTLYTKEFKRHIRNHADTKVNSLR</sequence>